<proteinExistence type="predicted"/>
<dbReference type="RefSeq" id="WP_115482224.1">
    <property type="nucleotide sequence ID" value="NZ_QRCT01000034.1"/>
</dbReference>
<gene>
    <name evidence="4" type="ORF">DWV06_10915</name>
</gene>
<evidence type="ECO:0000313" key="4">
    <source>
        <dbReference type="EMBL" id="RDU22881.1"/>
    </source>
</evidence>
<keyword evidence="2" id="KW-0378">Hydrolase</keyword>
<evidence type="ECO:0000256" key="1">
    <source>
        <dbReference type="ARBA" id="ARBA00022500"/>
    </source>
</evidence>
<dbReference type="Proteomes" id="UP000255036">
    <property type="component" value="Unassembled WGS sequence"/>
</dbReference>
<evidence type="ECO:0000313" key="5">
    <source>
        <dbReference type="Proteomes" id="UP000255036"/>
    </source>
</evidence>
<comment type="caution">
    <text evidence="4">The sequence shown here is derived from an EMBL/GenBank/DDBJ whole genome shotgun (WGS) entry which is preliminary data.</text>
</comment>
<dbReference type="OrthoDB" id="9812187at2"/>
<feature type="domain" description="CheC-like protein" evidence="3">
    <location>
        <begin position="14"/>
        <end position="47"/>
    </location>
</feature>
<dbReference type="GO" id="GO:0006935">
    <property type="term" value="P:chemotaxis"/>
    <property type="evidence" value="ECO:0007669"/>
    <property type="project" value="UniProtKB-KW"/>
</dbReference>
<protein>
    <submittedName>
        <fullName evidence="4">Chemotaxis protein CheC</fullName>
    </submittedName>
</protein>
<feature type="domain" description="CheC-like protein" evidence="3">
    <location>
        <begin position="111"/>
        <end position="145"/>
    </location>
</feature>
<dbReference type="InterPro" id="IPR007597">
    <property type="entry name" value="CheC"/>
</dbReference>
<dbReference type="SUPFAM" id="SSF103039">
    <property type="entry name" value="CheC-like"/>
    <property type="match status" value="1"/>
</dbReference>
<dbReference type="PANTHER" id="PTHR43693:SF1">
    <property type="entry name" value="PROTEIN PHOSPHATASE CHEZ"/>
    <property type="match status" value="1"/>
</dbReference>
<evidence type="ECO:0000256" key="2">
    <source>
        <dbReference type="ARBA" id="ARBA00022801"/>
    </source>
</evidence>
<sequence>MDKNKYDKLDIYKLDVLQEVGNIGAGNAATALSKMLNAKINVTIPNVRVLDFEEISDALGGSNIIAIGVSIDLIDEMHGRLLQIFQKSFVEKILNNFYHKQVEDLKNLDEMDQSVISEVGNITTAAYANALSVLSGMRINITPPKQYTDEVGKLLHIPSAEIDEYGGSVLFIDVNFSIEEQEFKSNMILELDLKSLTYLFNNLGVPH</sequence>
<dbReference type="InterPro" id="IPR028976">
    <property type="entry name" value="CheC-like_sf"/>
</dbReference>
<dbReference type="AlphaFoldDB" id="A0A371ATK6"/>
<dbReference type="PANTHER" id="PTHR43693">
    <property type="entry name" value="PROTEIN PHOSPHATASE CHEZ"/>
    <property type="match status" value="1"/>
</dbReference>
<accession>A0A371ATK6</accession>
<keyword evidence="5" id="KW-1185">Reference proteome</keyword>
<dbReference type="EMBL" id="QRCT01000034">
    <property type="protein sequence ID" value="RDU22881.1"/>
    <property type="molecule type" value="Genomic_DNA"/>
</dbReference>
<evidence type="ECO:0000259" key="3">
    <source>
        <dbReference type="Pfam" id="PF04509"/>
    </source>
</evidence>
<dbReference type="Gene3D" id="3.40.1550.10">
    <property type="entry name" value="CheC-like"/>
    <property type="match status" value="1"/>
</dbReference>
<dbReference type="Pfam" id="PF04509">
    <property type="entry name" value="CheC"/>
    <property type="match status" value="2"/>
</dbReference>
<organism evidence="4 5">
    <name type="scientific">Anaerosacchariphilus polymeriproducens</name>
    <dbReference type="NCBI Taxonomy" id="1812858"/>
    <lineage>
        <taxon>Bacteria</taxon>
        <taxon>Bacillati</taxon>
        <taxon>Bacillota</taxon>
        <taxon>Clostridia</taxon>
        <taxon>Lachnospirales</taxon>
        <taxon>Lachnospiraceae</taxon>
        <taxon>Anaerosacchariphilus</taxon>
    </lineage>
</organism>
<keyword evidence="1" id="KW-0145">Chemotaxis</keyword>
<dbReference type="GO" id="GO:0016787">
    <property type="term" value="F:hydrolase activity"/>
    <property type="evidence" value="ECO:0007669"/>
    <property type="project" value="UniProtKB-KW"/>
</dbReference>
<dbReference type="InterPro" id="IPR050992">
    <property type="entry name" value="CheZ_family_phosphatases"/>
</dbReference>
<reference evidence="4 5" key="1">
    <citation type="submission" date="2018-07" db="EMBL/GenBank/DDBJ databases">
        <title>Anaerosacharophilus polymeroproducens gen. nov. sp. nov., an anaerobic bacterium isolated from salt field.</title>
        <authorList>
            <person name="Kim W."/>
            <person name="Yang S.-H."/>
            <person name="Oh J."/>
            <person name="Lee J.-H."/>
            <person name="Kwon K.K."/>
        </authorList>
    </citation>
    <scope>NUCLEOTIDE SEQUENCE [LARGE SCALE GENOMIC DNA]</scope>
    <source>
        <strain evidence="4 5">MCWD5</strain>
    </source>
</reference>
<dbReference type="CDD" id="cd17909">
    <property type="entry name" value="CheC_ClassI"/>
    <property type="match status" value="1"/>
</dbReference>
<name>A0A371ATK6_9FIRM</name>